<evidence type="ECO:0000256" key="1">
    <source>
        <dbReference type="SAM" id="SignalP"/>
    </source>
</evidence>
<proteinExistence type="predicted"/>
<keyword evidence="1" id="KW-0732">Signal</keyword>
<reference evidence="2" key="1">
    <citation type="submission" date="2019-12" db="EMBL/GenBank/DDBJ databases">
        <title>Genome sequencing and annotation of Brassica cretica.</title>
        <authorList>
            <person name="Studholme D.J."/>
            <person name="Sarris P."/>
        </authorList>
    </citation>
    <scope>NUCLEOTIDE SEQUENCE</scope>
    <source>
        <strain evidence="2">PFS-109/04</strain>
        <tissue evidence="2">Leaf</tissue>
    </source>
</reference>
<accession>A0A8S9PV87</accession>
<feature type="signal peptide" evidence="1">
    <location>
        <begin position="1"/>
        <end position="18"/>
    </location>
</feature>
<evidence type="ECO:0008006" key="4">
    <source>
        <dbReference type="Google" id="ProtNLM"/>
    </source>
</evidence>
<dbReference type="AlphaFoldDB" id="A0A8S9PV87"/>
<gene>
    <name evidence="2" type="ORF">F2Q69_00048664</name>
</gene>
<sequence length="82" mass="9615">MFFWYVSMVLFQFEVTLNTNGIRRHEIRFSRPFQLLSPKQTSCSQIGNLGSDIFRASHVFLVCLDGSISVRGYLEYEWNTKT</sequence>
<organism evidence="2 3">
    <name type="scientific">Brassica cretica</name>
    <name type="common">Mustard</name>
    <dbReference type="NCBI Taxonomy" id="69181"/>
    <lineage>
        <taxon>Eukaryota</taxon>
        <taxon>Viridiplantae</taxon>
        <taxon>Streptophyta</taxon>
        <taxon>Embryophyta</taxon>
        <taxon>Tracheophyta</taxon>
        <taxon>Spermatophyta</taxon>
        <taxon>Magnoliopsida</taxon>
        <taxon>eudicotyledons</taxon>
        <taxon>Gunneridae</taxon>
        <taxon>Pentapetalae</taxon>
        <taxon>rosids</taxon>
        <taxon>malvids</taxon>
        <taxon>Brassicales</taxon>
        <taxon>Brassicaceae</taxon>
        <taxon>Brassiceae</taxon>
        <taxon>Brassica</taxon>
    </lineage>
</organism>
<evidence type="ECO:0000313" key="3">
    <source>
        <dbReference type="Proteomes" id="UP000712600"/>
    </source>
</evidence>
<comment type="caution">
    <text evidence="2">The sequence shown here is derived from an EMBL/GenBank/DDBJ whole genome shotgun (WGS) entry which is preliminary data.</text>
</comment>
<evidence type="ECO:0000313" key="2">
    <source>
        <dbReference type="EMBL" id="KAF3525264.1"/>
    </source>
</evidence>
<feature type="chain" id="PRO_5035772213" description="Secreted protein" evidence="1">
    <location>
        <begin position="19"/>
        <end position="82"/>
    </location>
</feature>
<dbReference type="Proteomes" id="UP000712600">
    <property type="component" value="Unassembled WGS sequence"/>
</dbReference>
<dbReference type="EMBL" id="QGKX02001347">
    <property type="protein sequence ID" value="KAF3525264.1"/>
    <property type="molecule type" value="Genomic_DNA"/>
</dbReference>
<protein>
    <recommendedName>
        <fullName evidence="4">Secreted protein</fullName>
    </recommendedName>
</protein>
<name>A0A8S9PV87_BRACR</name>